<dbReference type="InterPro" id="IPR024156">
    <property type="entry name" value="Small_GTPase_ARF"/>
</dbReference>
<keyword evidence="1 3" id="KW-0547">Nucleotide-binding</keyword>
<dbReference type="PRINTS" id="PR00328">
    <property type="entry name" value="SAR1GTPBP"/>
</dbReference>
<evidence type="ECO:0000256" key="2">
    <source>
        <dbReference type="ARBA" id="ARBA00023134"/>
    </source>
</evidence>
<dbReference type="SMART" id="SM00178">
    <property type="entry name" value="SAR"/>
    <property type="match status" value="1"/>
</dbReference>
<comment type="similarity">
    <text evidence="5">Belongs to the small GTPase superfamily. Arf family.</text>
</comment>
<accession>A0A4Q9LIS1</accession>
<feature type="binding site" evidence="4">
    <location>
        <position position="54"/>
    </location>
    <ligand>
        <name>Mg(2+)</name>
        <dbReference type="ChEBI" id="CHEBI:18420"/>
    </ligand>
</feature>
<dbReference type="NCBIfam" id="TIGR00231">
    <property type="entry name" value="small_GTP"/>
    <property type="match status" value="1"/>
</dbReference>
<keyword evidence="4" id="KW-0460">Magnesium</keyword>
<proteinExistence type="inferred from homology"/>
<feature type="binding site" evidence="4">
    <location>
        <position position="27"/>
    </location>
    <ligand>
        <name>Mg(2+)</name>
        <dbReference type="ChEBI" id="CHEBI:18420"/>
    </ligand>
</feature>
<dbReference type="GO" id="GO:0005525">
    <property type="term" value="F:GTP binding"/>
    <property type="evidence" value="ECO:0007669"/>
    <property type="project" value="UniProtKB-KW"/>
</dbReference>
<evidence type="ECO:0000256" key="3">
    <source>
        <dbReference type="PIRSR" id="PIRSR606689-1"/>
    </source>
</evidence>
<dbReference type="GO" id="GO:0046872">
    <property type="term" value="F:metal ion binding"/>
    <property type="evidence" value="ECO:0007669"/>
    <property type="project" value="UniProtKB-KW"/>
</dbReference>
<feature type="binding site" evidence="3">
    <location>
        <position position="76"/>
    </location>
    <ligand>
        <name>GTP</name>
        <dbReference type="ChEBI" id="CHEBI:37565"/>
    </ligand>
</feature>
<name>A0A4Q9LIS1_9MICR</name>
<organism evidence="6 7">
    <name type="scientific">Hamiltosporidium magnivora</name>
    <dbReference type="NCBI Taxonomy" id="148818"/>
    <lineage>
        <taxon>Eukaryota</taxon>
        <taxon>Fungi</taxon>
        <taxon>Fungi incertae sedis</taxon>
        <taxon>Microsporidia</taxon>
        <taxon>Dubosqiidae</taxon>
        <taxon>Hamiltosporidium</taxon>
    </lineage>
</organism>
<dbReference type="InterPro" id="IPR005225">
    <property type="entry name" value="Small_GTP-bd"/>
</dbReference>
<dbReference type="InterPro" id="IPR027417">
    <property type="entry name" value="P-loop_NTPase"/>
</dbReference>
<dbReference type="SMART" id="SM00177">
    <property type="entry name" value="ARF"/>
    <property type="match status" value="1"/>
</dbReference>
<reference evidence="6 7" key="1">
    <citation type="submission" date="2017-12" db="EMBL/GenBank/DDBJ databases">
        <authorList>
            <person name="Pombert J.-F."/>
            <person name="Haag K.L."/>
            <person name="Ebert D."/>
        </authorList>
    </citation>
    <scope>NUCLEOTIDE SEQUENCE [LARGE SCALE GENOMIC DNA]</scope>
    <source>
        <strain evidence="6">IL-BN-2</strain>
    </source>
</reference>
<evidence type="ECO:0000256" key="4">
    <source>
        <dbReference type="PIRSR" id="PIRSR606689-2"/>
    </source>
</evidence>
<dbReference type="Proteomes" id="UP000293045">
    <property type="component" value="Unassembled WGS sequence"/>
</dbReference>
<feature type="binding site" evidence="3">
    <location>
        <begin position="132"/>
        <end position="135"/>
    </location>
    <ligand>
        <name>GTP</name>
        <dbReference type="ChEBI" id="CHEBI:37565"/>
    </ligand>
</feature>
<dbReference type="PROSITE" id="PS51417">
    <property type="entry name" value="ARF"/>
    <property type="match status" value="1"/>
</dbReference>
<keyword evidence="2 3" id="KW-0342">GTP-binding</keyword>
<feature type="binding site" evidence="3">
    <location>
        <begin position="20"/>
        <end position="27"/>
    </location>
    <ligand>
        <name>GTP</name>
        <dbReference type="ChEBI" id="CHEBI:37565"/>
    </ligand>
</feature>
<comment type="caution">
    <text evidence="6">The sequence shown here is derived from an EMBL/GenBank/DDBJ whole genome shotgun (WGS) entry which is preliminary data.</text>
</comment>
<sequence length="184" mass="21564">MGFILSRFYYGKEKKILILGLDNTGKTSILRILEKISISKDEKEITDDTLIVPTIGFNTETIMYNDKTFTVWDLSGNVNVRNFWRCYFMNTKYVIYVIDSNDIARKEIYLSVLIQLSQEVELIRCSFLILLNKSELNMHISIDEIEEIIKKSYSKRKIAVFSCTTRKKESIIEAFDWLIKDDIS</sequence>
<evidence type="ECO:0000256" key="5">
    <source>
        <dbReference type="RuleBase" id="RU003925"/>
    </source>
</evidence>
<dbReference type="SUPFAM" id="SSF52540">
    <property type="entry name" value="P-loop containing nucleoside triphosphate hydrolases"/>
    <property type="match status" value="1"/>
</dbReference>
<gene>
    <name evidence="6" type="ORF">CWI39_0280p0040</name>
</gene>
<dbReference type="AlphaFoldDB" id="A0A4Q9LIS1"/>
<evidence type="ECO:0000313" key="6">
    <source>
        <dbReference type="EMBL" id="TBU07716.1"/>
    </source>
</evidence>
<dbReference type="PANTHER" id="PTHR11711">
    <property type="entry name" value="ADP RIBOSYLATION FACTOR-RELATED"/>
    <property type="match status" value="1"/>
</dbReference>
<dbReference type="VEuPathDB" id="MicrosporidiaDB:CWI39_0280p0040"/>
<dbReference type="VEuPathDB" id="MicrosporidiaDB:CWI36_0068p0030"/>
<keyword evidence="4" id="KW-0479">Metal-binding</keyword>
<evidence type="ECO:0000313" key="7">
    <source>
        <dbReference type="Proteomes" id="UP000293045"/>
    </source>
</evidence>
<dbReference type="GO" id="GO:0003924">
    <property type="term" value="F:GTPase activity"/>
    <property type="evidence" value="ECO:0007669"/>
    <property type="project" value="InterPro"/>
</dbReference>
<dbReference type="EMBL" id="PIXR01000280">
    <property type="protein sequence ID" value="TBU07716.1"/>
    <property type="molecule type" value="Genomic_DNA"/>
</dbReference>
<protein>
    <submittedName>
        <fullName evidence="6">ADP-ribosylation factor</fullName>
    </submittedName>
</protein>
<dbReference type="Pfam" id="PF00025">
    <property type="entry name" value="Arf"/>
    <property type="match status" value="1"/>
</dbReference>
<evidence type="ECO:0000256" key="1">
    <source>
        <dbReference type="ARBA" id="ARBA00022741"/>
    </source>
</evidence>
<dbReference type="Gene3D" id="3.40.50.300">
    <property type="entry name" value="P-loop containing nucleotide triphosphate hydrolases"/>
    <property type="match status" value="1"/>
</dbReference>
<dbReference type="InterPro" id="IPR006689">
    <property type="entry name" value="Small_GTPase_ARF/SAR"/>
</dbReference>